<dbReference type="Proteomes" id="UP000269396">
    <property type="component" value="Unassembled WGS sequence"/>
</dbReference>
<accession>A0A3P8HAI8</accession>
<dbReference type="GO" id="GO:0005829">
    <property type="term" value="C:cytosol"/>
    <property type="evidence" value="ECO:0007669"/>
    <property type="project" value="TreeGrafter"/>
</dbReference>
<name>A0A3P8HAI8_9TREM</name>
<proteinExistence type="predicted"/>
<dbReference type="PANTHER" id="PTHR13008">
    <property type="entry name" value="MAP-KINASE ACTIVATING DEATH DOMAIN PROTEIN MADD /DENN/AEX-3 C.ELEGANS"/>
    <property type="match status" value="1"/>
</dbReference>
<dbReference type="InterPro" id="IPR039980">
    <property type="entry name" value="MADD"/>
</dbReference>
<dbReference type="InterPro" id="IPR005112">
    <property type="entry name" value="dDENN_dom"/>
</dbReference>
<dbReference type="Gene3D" id="3.40.50.11500">
    <property type="match status" value="1"/>
</dbReference>
<dbReference type="SMART" id="SM00801">
    <property type="entry name" value="dDENN"/>
    <property type="match status" value="1"/>
</dbReference>
<dbReference type="GO" id="GO:0042981">
    <property type="term" value="P:regulation of apoptotic process"/>
    <property type="evidence" value="ECO:0007669"/>
    <property type="project" value="TreeGrafter"/>
</dbReference>
<sequence>MVALLYPLQYMFPVIPLLPACMPDAEQRQQQHFKRNQLELIDKLHTWLLNHPCFIDVTGVNELVSKLRTKLENDCRTYESVAESLYESLTSSNVNEAVAVIHDPPSGPKTSISDTCPVVGSNPIVPKTQYTNTDLSSSQKVDVLLNAHDIVAVPAHEETENELSSIMKTVSSIGAHARTKVPDESTHQGFLVVLPDMSYLNDSHIFDQISYKSEKNMSDVSNDDQETNELLIDVDYPSDNLSTNVIFNKFDENVSEESNFNDLISSVVDPQHLLLLAPTPYLIGVPTAFYTARKIFRMPKDVWLADLDTRELSYPMVVDEIPELPEIESNILIHHLKKLLHEFSSSPHIDLDLDDSSKHWPVSVARTTAFELSKFDPLLYTLTKDSIDVGIRVSMILFFNTNNILGGFTNHIRTLRLFPRPVVAFQYESFMKSRPKPCLFTSMLAKTQAVEYFAESSICALNEAYQRICSGVYSTELIGDKLYWYKNQLKPVYFDCCDKLIDYANATATNTPISNQSSPRLNLSLSNSNQLMLFQAFELAKRIINRRCSDDISTEIDTDSINNDTNNLSNDTQTNDFIGMFKTYSDDSDSNHSYETVVSNHTISKEMEDCISVQANKPLPDCLTEFYTPPTELVYSKEPSTTRCSLSLENANTRIQSLGVPNSESGTLTRSSSISSRRSTNDTLHLVSRLSSSIFVGNGNDSKKSSRVTSNNFGDDNLSWDTSVTLLFGDLLKSNRLRSLAFKDVPLSALQIHKKRLENERTIIDLSKSIKQGRIPNIFSRNQINTLLQDENYRNLLIARINDNLSKDVLPNQLHIDDVPIQQWDQYKAILWTLKQMINGLEYSFRPDIVFPTTNQYDRITRDKSPSSNIPNPLSNTSWLSYSTGILKSGGLASAFMLMEVAHTHFYRLPNRTGHIDNNHDEKFFWNSMPTTPTTELRSPIPARRLVGNDISSVRYQVSRLIIFLRIGYVKCGSIFYL</sequence>
<evidence type="ECO:0000256" key="1">
    <source>
        <dbReference type="SAM" id="MobiDB-lite"/>
    </source>
</evidence>
<dbReference type="EMBL" id="UZAL01028340">
    <property type="protein sequence ID" value="VDP40486.1"/>
    <property type="molecule type" value="Genomic_DNA"/>
</dbReference>
<feature type="region of interest" description="Disordered" evidence="1">
    <location>
        <begin position="657"/>
        <end position="680"/>
    </location>
</feature>
<dbReference type="GO" id="GO:0032483">
    <property type="term" value="P:regulation of Rab protein signal transduction"/>
    <property type="evidence" value="ECO:0007669"/>
    <property type="project" value="TreeGrafter"/>
</dbReference>
<evidence type="ECO:0000259" key="2">
    <source>
        <dbReference type="PROSITE" id="PS50211"/>
    </source>
</evidence>
<feature type="domain" description="UDENN" evidence="2">
    <location>
        <begin position="272"/>
        <end position="464"/>
    </location>
</feature>
<dbReference type="AlphaFoldDB" id="A0A3P8HAI8"/>
<dbReference type="InterPro" id="IPR037516">
    <property type="entry name" value="Tripartite_DENN"/>
</dbReference>
<gene>
    <name evidence="3" type="ORF">SMTD_LOCUS7606</name>
</gene>
<organism evidence="3 4">
    <name type="scientific">Schistosoma mattheei</name>
    <dbReference type="NCBI Taxonomy" id="31246"/>
    <lineage>
        <taxon>Eukaryota</taxon>
        <taxon>Metazoa</taxon>
        <taxon>Spiralia</taxon>
        <taxon>Lophotrochozoa</taxon>
        <taxon>Platyhelminthes</taxon>
        <taxon>Trematoda</taxon>
        <taxon>Digenea</taxon>
        <taxon>Strigeidida</taxon>
        <taxon>Schistosomatoidea</taxon>
        <taxon>Schistosomatidae</taxon>
        <taxon>Schistosoma</taxon>
    </lineage>
</organism>
<dbReference type="InterPro" id="IPR043153">
    <property type="entry name" value="DENN_C"/>
</dbReference>
<dbReference type="PANTHER" id="PTHR13008:SF7">
    <property type="entry name" value="MAP KINASE-ACTIVATING DEATH DOMAIN PROTEIN"/>
    <property type="match status" value="1"/>
</dbReference>
<dbReference type="PROSITE" id="PS50211">
    <property type="entry name" value="DENN"/>
    <property type="match status" value="1"/>
</dbReference>
<evidence type="ECO:0000313" key="4">
    <source>
        <dbReference type="Proteomes" id="UP000269396"/>
    </source>
</evidence>
<feature type="compositionally biased region" description="Low complexity" evidence="1">
    <location>
        <begin position="663"/>
        <end position="678"/>
    </location>
</feature>
<protein>
    <recommendedName>
        <fullName evidence="2">UDENN domain-containing protein</fullName>
    </recommendedName>
</protein>
<keyword evidence="4" id="KW-1185">Reference proteome</keyword>
<evidence type="ECO:0000313" key="3">
    <source>
        <dbReference type="EMBL" id="VDP40486.1"/>
    </source>
</evidence>
<dbReference type="GO" id="GO:0005085">
    <property type="term" value="F:guanyl-nucleotide exchange factor activity"/>
    <property type="evidence" value="ECO:0007669"/>
    <property type="project" value="TreeGrafter"/>
</dbReference>
<reference evidence="3 4" key="1">
    <citation type="submission" date="2018-11" db="EMBL/GenBank/DDBJ databases">
        <authorList>
            <consortium name="Pathogen Informatics"/>
        </authorList>
    </citation>
    <scope>NUCLEOTIDE SEQUENCE [LARGE SCALE GENOMIC DNA]</scope>
    <source>
        <strain>Denwood</strain>
        <strain evidence="4">Zambia</strain>
    </source>
</reference>